<dbReference type="Pfam" id="PF01292">
    <property type="entry name" value="Ni_hydr_CYTB"/>
    <property type="match status" value="1"/>
</dbReference>
<feature type="transmembrane region" description="Helical" evidence="6">
    <location>
        <begin position="48"/>
        <end position="70"/>
    </location>
</feature>
<keyword evidence="2" id="KW-1003">Cell membrane</keyword>
<evidence type="ECO:0000313" key="8">
    <source>
        <dbReference type="EMBL" id="MEC3862115.1"/>
    </source>
</evidence>
<dbReference type="PANTHER" id="PTHR30485">
    <property type="entry name" value="NI/FE-HYDROGENASE 1 B-TYPE CYTOCHROME SUBUNIT"/>
    <property type="match status" value="1"/>
</dbReference>
<feature type="transmembrane region" description="Helical" evidence="6">
    <location>
        <begin position="21"/>
        <end position="42"/>
    </location>
</feature>
<protein>
    <submittedName>
        <fullName evidence="8">Cytochrome b/b6 domain-containing protein</fullName>
    </submittedName>
</protein>
<name>A0ABU6HLR4_9RHOB</name>
<proteinExistence type="predicted"/>
<evidence type="ECO:0000256" key="2">
    <source>
        <dbReference type="ARBA" id="ARBA00022475"/>
    </source>
</evidence>
<feature type="transmembrane region" description="Helical" evidence="6">
    <location>
        <begin position="152"/>
        <end position="180"/>
    </location>
</feature>
<dbReference type="InterPro" id="IPR016174">
    <property type="entry name" value="Di-haem_cyt_TM"/>
</dbReference>
<comment type="subcellular location">
    <subcellularLocation>
        <location evidence="1">Cell membrane</location>
        <topology evidence="1">Multi-pass membrane protein</topology>
    </subcellularLocation>
</comment>
<gene>
    <name evidence="8" type="ORF">VK792_12545</name>
</gene>
<dbReference type="Proteomes" id="UP001348149">
    <property type="component" value="Unassembled WGS sequence"/>
</dbReference>
<evidence type="ECO:0000256" key="5">
    <source>
        <dbReference type="ARBA" id="ARBA00023136"/>
    </source>
</evidence>
<keyword evidence="9" id="KW-1185">Reference proteome</keyword>
<dbReference type="InterPro" id="IPR011577">
    <property type="entry name" value="Cyt_b561_bac/Ni-Hgenase"/>
</dbReference>
<dbReference type="PANTHER" id="PTHR30485:SF0">
    <property type="entry name" value="NI_FE-HYDROGENASE 1 B-TYPE CYTOCHROME SUBUNIT-RELATED"/>
    <property type="match status" value="1"/>
</dbReference>
<feature type="domain" description="Cytochrome b561 bacterial/Ni-hydrogenase" evidence="7">
    <location>
        <begin position="9"/>
        <end position="195"/>
    </location>
</feature>
<dbReference type="InterPro" id="IPR051542">
    <property type="entry name" value="Hydrogenase_cytochrome"/>
</dbReference>
<evidence type="ECO:0000313" key="9">
    <source>
        <dbReference type="Proteomes" id="UP001348149"/>
    </source>
</evidence>
<dbReference type="RefSeq" id="WP_326297853.1">
    <property type="nucleotide sequence ID" value="NZ_JAYLLH010000017.1"/>
</dbReference>
<evidence type="ECO:0000256" key="1">
    <source>
        <dbReference type="ARBA" id="ARBA00004651"/>
    </source>
</evidence>
<reference evidence="8 9" key="1">
    <citation type="submission" date="2024-01" db="EMBL/GenBank/DDBJ databases">
        <title>Mesobacterium rodlantinim sp. nov., isolated from shallow sea hydrothermal systems off Kueishantao Island.</title>
        <authorList>
            <person name="Su Z."/>
            <person name="Tang K."/>
        </authorList>
    </citation>
    <scope>NUCLEOTIDE SEQUENCE [LARGE SCALE GENOMIC DNA]</scope>
    <source>
        <strain evidence="8 9">TK19101</strain>
    </source>
</reference>
<evidence type="ECO:0000256" key="3">
    <source>
        <dbReference type="ARBA" id="ARBA00022692"/>
    </source>
</evidence>
<comment type="caution">
    <text evidence="8">The sequence shown here is derived from an EMBL/GenBank/DDBJ whole genome shotgun (WGS) entry which is preliminary data.</text>
</comment>
<sequence>MTKPRMVKVYPRFERLWHWTQMALIMTLLFTGMGLNGLHHILPFGPAVMLHTMAALVLLAVWIFATFWLFTTGTWKQFVPTLDGMVQVARFYAFGIFKGESHPHRKMYWRKHNPLQIMAYFGLKMFVFPAIWITGILYLTYNFWEDVPNATFLLTVIANLHLFAAYVIATFVVVHIYLLTVGHGFREHVRPMVTGYECINLTPEQEAYLETNEPWRLKS</sequence>
<keyword evidence="5 6" id="KW-0472">Membrane</keyword>
<evidence type="ECO:0000256" key="6">
    <source>
        <dbReference type="SAM" id="Phobius"/>
    </source>
</evidence>
<feature type="transmembrane region" description="Helical" evidence="6">
    <location>
        <begin position="117"/>
        <end position="140"/>
    </location>
</feature>
<dbReference type="EMBL" id="JAYLLH010000017">
    <property type="protein sequence ID" value="MEC3862115.1"/>
    <property type="molecule type" value="Genomic_DNA"/>
</dbReference>
<dbReference type="Gene3D" id="1.20.950.20">
    <property type="entry name" value="Transmembrane di-heme cytochromes, Chain C"/>
    <property type="match status" value="1"/>
</dbReference>
<evidence type="ECO:0000259" key="7">
    <source>
        <dbReference type="Pfam" id="PF01292"/>
    </source>
</evidence>
<accession>A0ABU6HLR4</accession>
<keyword evidence="4 6" id="KW-1133">Transmembrane helix</keyword>
<dbReference type="SUPFAM" id="SSF81342">
    <property type="entry name" value="Transmembrane di-heme cytochromes"/>
    <property type="match status" value="1"/>
</dbReference>
<organism evidence="8 9">
    <name type="scientific">Mesobacterium hydrothermale</name>
    <dbReference type="NCBI Taxonomy" id="3111907"/>
    <lineage>
        <taxon>Bacteria</taxon>
        <taxon>Pseudomonadati</taxon>
        <taxon>Pseudomonadota</taxon>
        <taxon>Alphaproteobacteria</taxon>
        <taxon>Rhodobacterales</taxon>
        <taxon>Roseobacteraceae</taxon>
        <taxon>Mesobacterium</taxon>
    </lineage>
</organism>
<keyword evidence="3 6" id="KW-0812">Transmembrane</keyword>
<evidence type="ECO:0000256" key="4">
    <source>
        <dbReference type="ARBA" id="ARBA00022989"/>
    </source>
</evidence>